<dbReference type="Pfam" id="PF02662">
    <property type="entry name" value="FlpD"/>
    <property type="match status" value="1"/>
</dbReference>
<evidence type="ECO:0000256" key="3">
    <source>
        <dbReference type="ARBA" id="ARBA00023004"/>
    </source>
</evidence>
<reference evidence="7" key="1">
    <citation type="submission" date="2016-11" db="EMBL/GenBank/DDBJ databases">
        <authorList>
            <person name="Varghese N."/>
            <person name="Submissions S."/>
        </authorList>
    </citation>
    <scope>NUCLEOTIDE SEQUENCE [LARGE SCALE GENOMIC DNA]</scope>
    <source>
        <strain evidence="7">DSM 9756</strain>
    </source>
</reference>
<keyword evidence="2" id="KW-0560">Oxidoreductase</keyword>
<evidence type="ECO:0000313" key="7">
    <source>
        <dbReference type="Proteomes" id="UP000184076"/>
    </source>
</evidence>
<keyword evidence="7" id="KW-1185">Reference proteome</keyword>
<sequence length="135" mass="14549">MSAFEPQIVAFCCSNCASSAAQISEKMALSLPPNVKVIQLPCTGRLDSLHLLKALEAGADGVYVAGCQPDSCQYKHGVEKAEKKVQYVQNLLSNVGLEPERVALYHMMAGKGQLFVEAAQEMVEKIKELGPNPAK</sequence>
<protein>
    <submittedName>
        <fullName evidence="6">Coenzyme F420-reducing hydrogenase, delta subunit</fullName>
    </submittedName>
</protein>
<accession>A0A1M4YVX9</accession>
<dbReference type="RefSeq" id="WP_073038164.1">
    <property type="nucleotide sequence ID" value="NZ_FQVB01000011.1"/>
</dbReference>
<keyword evidence="4" id="KW-0411">Iron-sulfur</keyword>
<dbReference type="Proteomes" id="UP000184076">
    <property type="component" value="Unassembled WGS sequence"/>
</dbReference>
<evidence type="ECO:0000256" key="1">
    <source>
        <dbReference type="ARBA" id="ARBA00022723"/>
    </source>
</evidence>
<proteinExistence type="predicted"/>
<evidence type="ECO:0000259" key="5">
    <source>
        <dbReference type="Pfam" id="PF02662"/>
    </source>
</evidence>
<dbReference type="InterPro" id="IPR003813">
    <property type="entry name" value="MvhD/FlpD"/>
</dbReference>
<organism evidence="6 7">
    <name type="scientific">Desulfacinum infernum DSM 9756</name>
    <dbReference type="NCBI Taxonomy" id="1121391"/>
    <lineage>
        <taxon>Bacteria</taxon>
        <taxon>Pseudomonadati</taxon>
        <taxon>Thermodesulfobacteriota</taxon>
        <taxon>Syntrophobacteria</taxon>
        <taxon>Syntrophobacterales</taxon>
        <taxon>Syntrophobacteraceae</taxon>
        <taxon>Desulfacinum</taxon>
    </lineage>
</organism>
<name>A0A1M4YVX9_9BACT</name>
<dbReference type="EMBL" id="FQVB01000011">
    <property type="protein sequence ID" value="SHF09951.1"/>
    <property type="molecule type" value="Genomic_DNA"/>
</dbReference>
<keyword evidence="1" id="KW-0479">Metal-binding</keyword>
<dbReference type="GO" id="GO:0051536">
    <property type="term" value="F:iron-sulfur cluster binding"/>
    <property type="evidence" value="ECO:0007669"/>
    <property type="project" value="UniProtKB-KW"/>
</dbReference>
<dbReference type="OrthoDB" id="5511645at2"/>
<keyword evidence="3" id="KW-0408">Iron</keyword>
<feature type="domain" description="F420-non-reducing hydrogenase iron-sulfur subunit D" evidence="5">
    <location>
        <begin position="8"/>
        <end position="130"/>
    </location>
</feature>
<gene>
    <name evidence="6" type="ORF">SAMN02745206_01327</name>
</gene>
<dbReference type="AlphaFoldDB" id="A0A1M4YVX9"/>
<dbReference type="STRING" id="1121391.SAMN02745206_01327"/>
<evidence type="ECO:0000256" key="2">
    <source>
        <dbReference type="ARBA" id="ARBA00023002"/>
    </source>
</evidence>
<dbReference type="GO" id="GO:0046872">
    <property type="term" value="F:metal ion binding"/>
    <property type="evidence" value="ECO:0007669"/>
    <property type="project" value="UniProtKB-KW"/>
</dbReference>
<evidence type="ECO:0000256" key="4">
    <source>
        <dbReference type="ARBA" id="ARBA00023014"/>
    </source>
</evidence>
<dbReference type="GO" id="GO:0016491">
    <property type="term" value="F:oxidoreductase activity"/>
    <property type="evidence" value="ECO:0007669"/>
    <property type="project" value="UniProtKB-KW"/>
</dbReference>
<evidence type="ECO:0000313" key="6">
    <source>
        <dbReference type="EMBL" id="SHF09951.1"/>
    </source>
</evidence>